<dbReference type="OrthoDB" id="439792at2759"/>
<dbReference type="InterPro" id="IPR027417">
    <property type="entry name" value="P-loop_NTPase"/>
</dbReference>
<reference evidence="2" key="1">
    <citation type="submission" date="2020-06" db="EMBL/GenBank/DDBJ databases">
        <title>Draft genome of Bugula neritina, a colonial animal packing powerful symbionts and potential medicines.</title>
        <authorList>
            <person name="Rayko M."/>
        </authorList>
    </citation>
    <scope>NUCLEOTIDE SEQUENCE [LARGE SCALE GENOMIC DNA]</scope>
    <source>
        <strain evidence="2">Kwan_BN1</strain>
    </source>
</reference>
<comment type="caution">
    <text evidence="2">The sequence shown here is derived from an EMBL/GenBank/DDBJ whole genome shotgun (WGS) entry which is preliminary data.</text>
</comment>
<protein>
    <submittedName>
        <fullName evidence="2">AK9</fullName>
    </submittedName>
</protein>
<dbReference type="Gene3D" id="3.40.50.300">
    <property type="entry name" value="P-loop containing nucleotide triphosphate hydrolases"/>
    <property type="match status" value="1"/>
</dbReference>
<proteinExistence type="predicted"/>
<dbReference type="EMBL" id="VXIV02002196">
    <property type="protein sequence ID" value="KAF6026858.1"/>
    <property type="molecule type" value="Genomic_DNA"/>
</dbReference>
<accession>A0A7J7JN69</accession>
<organism evidence="2 3">
    <name type="scientific">Bugula neritina</name>
    <name type="common">Brown bryozoan</name>
    <name type="synonym">Sertularia neritina</name>
    <dbReference type="NCBI Taxonomy" id="10212"/>
    <lineage>
        <taxon>Eukaryota</taxon>
        <taxon>Metazoa</taxon>
        <taxon>Spiralia</taxon>
        <taxon>Lophotrochozoa</taxon>
        <taxon>Bryozoa</taxon>
        <taxon>Gymnolaemata</taxon>
        <taxon>Cheilostomatida</taxon>
        <taxon>Flustrina</taxon>
        <taxon>Buguloidea</taxon>
        <taxon>Bugulidae</taxon>
        <taxon>Bugula</taxon>
    </lineage>
</organism>
<dbReference type="Proteomes" id="UP000593567">
    <property type="component" value="Unassembled WGS sequence"/>
</dbReference>
<feature type="region of interest" description="Disordered" evidence="1">
    <location>
        <begin position="227"/>
        <end position="267"/>
    </location>
</feature>
<keyword evidence="3" id="KW-1185">Reference proteome</keyword>
<dbReference type="AlphaFoldDB" id="A0A7J7JN69"/>
<evidence type="ECO:0000313" key="2">
    <source>
        <dbReference type="EMBL" id="KAF6026858.1"/>
    </source>
</evidence>
<gene>
    <name evidence="2" type="ORF">EB796_014842</name>
</gene>
<evidence type="ECO:0000256" key="1">
    <source>
        <dbReference type="SAM" id="MobiDB-lite"/>
    </source>
</evidence>
<dbReference type="SUPFAM" id="SSF52540">
    <property type="entry name" value="P-loop containing nucleoside triphosphate hydrolases"/>
    <property type="match status" value="1"/>
</dbReference>
<name>A0A7J7JN69_BUGNE</name>
<feature type="compositionally biased region" description="Basic and acidic residues" evidence="1">
    <location>
        <begin position="227"/>
        <end position="242"/>
    </location>
</feature>
<evidence type="ECO:0000313" key="3">
    <source>
        <dbReference type="Proteomes" id="UP000593567"/>
    </source>
</evidence>
<sequence length="267" mass="29565">MLRILEDYMADHSQQHLIELDANQPVNVLEKQILAKLNCFNIRPAAVPIRLANMDEEEEVIEDTETDELMRNLAPKNMVVYSIVYSICDVTTTVSVAPRFRWRRSRWLRYCPVALQEGILSPGRAEFACGFLDKLYLMSTPEAFANSGPPHSGTSTLSKLLAERYGAKVVNVQAKLDPKLAEEKAKYIETVRQESTEAAIEQVKKKIKDAQEAAAEAARVEAERLAAEEAERQAREAAEKEAAALAAAEAGEGEEGEGTDQLAGLFV</sequence>